<evidence type="ECO:0000256" key="1">
    <source>
        <dbReference type="ARBA" id="ARBA00023157"/>
    </source>
</evidence>
<dbReference type="InterPro" id="IPR050098">
    <property type="entry name" value="TFPI/VKTCI-like"/>
</dbReference>
<reference evidence="3" key="2">
    <citation type="submission" date="2020-03" db="EMBL/GenBank/DDBJ databases">
        <title>Flavobacteriaceae bacterium strain TP-CH-4, a member of the family Flavobacteriaceae isolated from a deep-sea seamount.</title>
        <authorList>
            <person name="Zhang D.-C."/>
        </authorList>
    </citation>
    <scope>NUCLEOTIDE SEQUENCE</scope>
    <source>
        <strain evidence="3">TP-CH-4</strain>
    </source>
</reference>
<dbReference type="EMBL" id="VIKU02000009">
    <property type="protein sequence ID" value="NHF61483.1"/>
    <property type="molecule type" value="Genomic_DNA"/>
</dbReference>
<protein>
    <submittedName>
        <fullName evidence="3">Proteinase inhibitor I4 serpin</fullName>
    </submittedName>
</protein>
<dbReference type="Gene3D" id="4.10.410.10">
    <property type="entry name" value="Pancreatic trypsin inhibitor Kunitz domain"/>
    <property type="match status" value="1"/>
</dbReference>
<proteinExistence type="predicted"/>
<organism evidence="3 4">
    <name type="scientific">Pelagihabitans pacificus</name>
    <dbReference type="NCBI Taxonomy" id="2696054"/>
    <lineage>
        <taxon>Bacteria</taxon>
        <taxon>Pseudomonadati</taxon>
        <taxon>Bacteroidota</taxon>
        <taxon>Flavobacteriia</taxon>
        <taxon>Flavobacteriales</taxon>
        <taxon>Flavobacteriaceae</taxon>
        <taxon>Pelagihabitans</taxon>
    </lineage>
</organism>
<dbReference type="InterPro" id="IPR002223">
    <property type="entry name" value="Kunitz_BPTI"/>
</dbReference>
<feature type="domain" description="BPTI/Kunitz inhibitor" evidence="2">
    <location>
        <begin position="32"/>
        <end position="84"/>
    </location>
</feature>
<accession>A0A967AYF4</accession>
<dbReference type="PROSITE" id="PS50279">
    <property type="entry name" value="BPTI_KUNITZ_2"/>
    <property type="match status" value="1"/>
</dbReference>
<sequence>MILKVDVFRFLYCLVLFCLFACNGDGELPLRCSLAPEVGPCDALIPRYYFDSKENECKQFDWGGCDGVVPFDTLEECEECVSSGG</sequence>
<name>A0A967AYF4_9FLAO</name>
<evidence type="ECO:0000259" key="2">
    <source>
        <dbReference type="PROSITE" id="PS50279"/>
    </source>
</evidence>
<dbReference type="InterPro" id="IPR036880">
    <property type="entry name" value="Kunitz_BPTI_sf"/>
</dbReference>
<evidence type="ECO:0000313" key="4">
    <source>
        <dbReference type="Proteomes" id="UP000707206"/>
    </source>
</evidence>
<reference evidence="3" key="1">
    <citation type="submission" date="2019-07" db="EMBL/GenBank/DDBJ databases">
        <authorList>
            <person name="De-Chao Zhang Q."/>
        </authorList>
    </citation>
    <scope>NUCLEOTIDE SEQUENCE</scope>
    <source>
        <strain evidence="3">TP-CH-4</strain>
    </source>
</reference>
<dbReference type="SUPFAM" id="SSF57362">
    <property type="entry name" value="BPTI-like"/>
    <property type="match status" value="1"/>
</dbReference>
<dbReference type="PANTHER" id="PTHR10083:SF374">
    <property type="entry name" value="BPTI_KUNITZ INHIBITOR DOMAIN-CONTAINING PROTEIN"/>
    <property type="match status" value="1"/>
</dbReference>
<dbReference type="Proteomes" id="UP000707206">
    <property type="component" value="Unassembled WGS sequence"/>
</dbReference>
<dbReference type="GO" id="GO:0005615">
    <property type="term" value="C:extracellular space"/>
    <property type="evidence" value="ECO:0007669"/>
    <property type="project" value="TreeGrafter"/>
</dbReference>
<evidence type="ECO:0000313" key="3">
    <source>
        <dbReference type="EMBL" id="NHF61483.1"/>
    </source>
</evidence>
<dbReference type="GO" id="GO:0004867">
    <property type="term" value="F:serine-type endopeptidase inhibitor activity"/>
    <property type="evidence" value="ECO:0007669"/>
    <property type="project" value="InterPro"/>
</dbReference>
<comment type="caution">
    <text evidence="3">The sequence shown here is derived from an EMBL/GenBank/DDBJ whole genome shotgun (WGS) entry which is preliminary data.</text>
</comment>
<dbReference type="Pfam" id="PF00014">
    <property type="entry name" value="Kunitz_BPTI"/>
    <property type="match status" value="1"/>
</dbReference>
<keyword evidence="1" id="KW-1015">Disulfide bond</keyword>
<dbReference type="CDD" id="cd00109">
    <property type="entry name" value="Kunitz-type"/>
    <property type="match status" value="1"/>
</dbReference>
<keyword evidence="4" id="KW-1185">Reference proteome</keyword>
<dbReference type="RefSeq" id="WP_152575979.1">
    <property type="nucleotide sequence ID" value="NZ_VIKU02000009.1"/>
</dbReference>
<dbReference type="SMART" id="SM00131">
    <property type="entry name" value="KU"/>
    <property type="match status" value="1"/>
</dbReference>
<dbReference type="PANTHER" id="PTHR10083">
    <property type="entry name" value="KUNITZ-TYPE PROTEASE INHIBITOR-RELATED"/>
    <property type="match status" value="1"/>
</dbReference>
<dbReference type="AlphaFoldDB" id="A0A967AYF4"/>
<gene>
    <name evidence="3" type="ORF">FK220_019175</name>
</gene>